<evidence type="ECO:0000256" key="3">
    <source>
        <dbReference type="SAM" id="MobiDB-lite"/>
    </source>
</evidence>
<dbReference type="SUPFAM" id="SSF50249">
    <property type="entry name" value="Nucleic acid-binding proteins"/>
    <property type="match status" value="1"/>
</dbReference>
<feature type="region of interest" description="Disordered" evidence="3">
    <location>
        <begin position="131"/>
        <end position="204"/>
    </location>
</feature>
<feature type="compositionally biased region" description="Low complexity" evidence="3">
    <location>
        <begin position="172"/>
        <end position="193"/>
    </location>
</feature>
<dbReference type="Proteomes" id="UP001319870">
    <property type="component" value="Unassembled WGS sequence"/>
</dbReference>
<name>A0ABS7ZEL7_9MICO</name>
<evidence type="ECO:0000313" key="4">
    <source>
        <dbReference type="EMBL" id="MCA5893353.1"/>
    </source>
</evidence>
<dbReference type="EMBL" id="JAIXCQ010000004">
    <property type="protein sequence ID" value="MCA5893353.1"/>
    <property type="molecule type" value="Genomic_DNA"/>
</dbReference>
<reference evidence="4 5" key="1">
    <citation type="submission" date="2021-09" db="EMBL/GenBank/DDBJ databases">
        <title>Isoptericola luteus sp. nov., a novel bacterium isolated from Harbin, the capital city of Heilongjiang province.</title>
        <authorList>
            <person name="Li J."/>
        </authorList>
    </citation>
    <scope>NUCLEOTIDE SEQUENCE [LARGE SCALE GENOMIC DNA]</scope>
    <source>
        <strain evidence="4 5">NEAU-Y5</strain>
    </source>
</reference>
<gene>
    <name evidence="4" type="ORF">LEP48_08285</name>
</gene>
<evidence type="ECO:0000313" key="5">
    <source>
        <dbReference type="Proteomes" id="UP001319870"/>
    </source>
</evidence>
<dbReference type="CDD" id="cd04496">
    <property type="entry name" value="SSB_OBF"/>
    <property type="match status" value="1"/>
</dbReference>
<proteinExistence type="predicted"/>
<dbReference type="PROSITE" id="PS50935">
    <property type="entry name" value="SSB"/>
    <property type="match status" value="1"/>
</dbReference>
<dbReference type="Gene3D" id="2.40.50.140">
    <property type="entry name" value="Nucleic acid-binding proteins"/>
    <property type="match status" value="1"/>
</dbReference>
<sequence>MSDVNVTVVGHAGTEPALATSANGTEWTTFRLASTRRVRDPRTGEWKDGDTLWFTVKLFRDRARHVSLSLRKGDPVVVVGRLGLEEWETERVHELPGGGTTTITERRSRLVVDAQQVGVDATRGMVRFARVEKHAGPDRGDQERGDHEPGGLERGVAVPDDASSLVPPDPWATAGPDASASPAGPGTAGTTDGVDAEEQEPARA</sequence>
<dbReference type="InterPro" id="IPR000424">
    <property type="entry name" value="Primosome_PriB/ssb"/>
</dbReference>
<accession>A0ABS7ZEL7</accession>
<organism evidence="4 5">
    <name type="scientific">Isoptericola luteus</name>
    <dbReference type="NCBI Taxonomy" id="2879484"/>
    <lineage>
        <taxon>Bacteria</taxon>
        <taxon>Bacillati</taxon>
        <taxon>Actinomycetota</taxon>
        <taxon>Actinomycetes</taxon>
        <taxon>Micrococcales</taxon>
        <taxon>Promicromonosporaceae</taxon>
        <taxon>Isoptericola</taxon>
    </lineage>
</organism>
<feature type="compositionally biased region" description="Basic and acidic residues" evidence="3">
    <location>
        <begin position="131"/>
        <end position="151"/>
    </location>
</feature>
<evidence type="ECO:0000256" key="1">
    <source>
        <dbReference type="ARBA" id="ARBA00023125"/>
    </source>
</evidence>
<comment type="caution">
    <text evidence="4">The sequence shown here is derived from an EMBL/GenBank/DDBJ whole genome shotgun (WGS) entry which is preliminary data.</text>
</comment>
<dbReference type="InterPro" id="IPR012340">
    <property type="entry name" value="NA-bd_OB-fold"/>
</dbReference>
<dbReference type="Pfam" id="PF00436">
    <property type="entry name" value="SSB"/>
    <property type="match status" value="1"/>
</dbReference>
<dbReference type="RefSeq" id="WP_225565107.1">
    <property type="nucleotide sequence ID" value="NZ_JAIXCQ010000004.1"/>
</dbReference>
<dbReference type="GO" id="GO:0003677">
    <property type="term" value="F:DNA binding"/>
    <property type="evidence" value="ECO:0007669"/>
    <property type="project" value="UniProtKB-KW"/>
</dbReference>
<keyword evidence="1 2" id="KW-0238">DNA-binding</keyword>
<feature type="compositionally biased region" description="Acidic residues" evidence="3">
    <location>
        <begin position="194"/>
        <end position="204"/>
    </location>
</feature>
<evidence type="ECO:0000256" key="2">
    <source>
        <dbReference type="PROSITE-ProRule" id="PRU00252"/>
    </source>
</evidence>
<protein>
    <submittedName>
        <fullName evidence="4">Single-stranded DNA-binding protein</fullName>
    </submittedName>
</protein>
<keyword evidence="5" id="KW-1185">Reference proteome</keyword>